<protein>
    <submittedName>
        <fullName evidence="2">YdfQ</fullName>
    </submittedName>
</protein>
<dbReference type="InterPro" id="IPR013766">
    <property type="entry name" value="Thioredoxin_domain"/>
</dbReference>
<evidence type="ECO:0000313" key="2">
    <source>
        <dbReference type="EMBL" id="AEI41767.1"/>
    </source>
</evidence>
<reference evidence="3" key="1">
    <citation type="submission" date="2011-06" db="EMBL/GenBank/DDBJ databases">
        <title>Complete genome sequence of Paenibacillus mucilaginosus KNP414.</title>
        <authorList>
            <person name="Wang J."/>
            <person name="Hu S."/>
            <person name="Hu X."/>
            <person name="Zhang B."/>
            <person name="Dong D."/>
            <person name="Zhang S."/>
            <person name="Zhao K."/>
            <person name="Wu D."/>
        </authorList>
    </citation>
    <scope>NUCLEOTIDE SEQUENCE [LARGE SCALE GENOMIC DNA]</scope>
    <source>
        <strain evidence="3">KNP414</strain>
    </source>
</reference>
<sequence>MTKLDELTSLERIEAFIEENEWSFLYISRPDCNVCHALLPKLKELLDHYPLIRLGHIDASKVEAVAAKFMVFTVPSLLLIIEGKEYMRENRFVRFDRLNEQLEQMYEAYNQ</sequence>
<dbReference type="RefSeq" id="WP_013916926.1">
    <property type="nucleotide sequence ID" value="NC_015690.1"/>
</dbReference>
<dbReference type="HOGENOM" id="CLU_090389_16_1_9"/>
<organism evidence="2 3">
    <name type="scientific">Paenibacillus mucilaginosus (strain KNP414)</name>
    <dbReference type="NCBI Taxonomy" id="1036673"/>
    <lineage>
        <taxon>Bacteria</taxon>
        <taxon>Bacillati</taxon>
        <taxon>Bacillota</taxon>
        <taxon>Bacilli</taxon>
        <taxon>Bacillales</taxon>
        <taxon>Paenibacillaceae</taxon>
        <taxon>Paenibacillus</taxon>
    </lineage>
</organism>
<gene>
    <name evidence="2" type="primary">ydfQ</name>
    <name evidence="2" type="ordered locus">KNP414_03209</name>
</gene>
<dbReference type="Gene3D" id="3.40.30.10">
    <property type="entry name" value="Glutaredoxin"/>
    <property type="match status" value="1"/>
</dbReference>
<proteinExistence type="predicted"/>
<dbReference type="AlphaFoldDB" id="F8FDA7"/>
<name>F8FDA7_PAEMK</name>
<dbReference type="SUPFAM" id="SSF52833">
    <property type="entry name" value="Thioredoxin-like"/>
    <property type="match status" value="1"/>
</dbReference>
<dbReference type="PATRIC" id="fig|1036673.3.peg.2951"/>
<dbReference type="Proteomes" id="UP000006620">
    <property type="component" value="Chromosome"/>
</dbReference>
<reference evidence="2 3" key="2">
    <citation type="journal article" date="2013" name="Genome Announc.">
        <title>Genome Sequence of Growth-Improving Paenibacillus mucilaginosus Strain KNP414.</title>
        <authorList>
            <person name="Lu J.J."/>
            <person name="Wang J.F."/>
            <person name="Hu X.F."/>
        </authorList>
    </citation>
    <scope>NUCLEOTIDE SEQUENCE [LARGE SCALE GENOMIC DNA]</scope>
    <source>
        <strain evidence="2 3">KNP414</strain>
    </source>
</reference>
<dbReference type="EMBL" id="CP002869">
    <property type="protein sequence ID" value="AEI41767.1"/>
    <property type="molecule type" value="Genomic_DNA"/>
</dbReference>
<feature type="domain" description="Thioredoxin" evidence="1">
    <location>
        <begin position="26"/>
        <end position="88"/>
    </location>
</feature>
<dbReference type="InterPro" id="IPR036249">
    <property type="entry name" value="Thioredoxin-like_sf"/>
</dbReference>
<dbReference type="KEGG" id="pms:KNP414_03209"/>
<dbReference type="CDD" id="cd02947">
    <property type="entry name" value="TRX_family"/>
    <property type="match status" value="1"/>
</dbReference>
<evidence type="ECO:0000259" key="1">
    <source>
        <dbReference type="Pfam" id="PF00085"/>
    </source>
</evidence>
<evidence type="ECO:0000313" key="3">
    <source>
        <dbReference type="Proteomes" id="UP000006620"/>
    </source>
</evidence>
<dbReference type="Pfam" id="PF00085">
    <property type="entry name" value="Thioredoxin"/>
    <property type="match status" value="1"/>
</dbReference>
<accession>F8FDA7</accession>